<dbReference type="AlphaFoldDB" id="A0A8J2LPP0"/>
<keyword evidence="1" id="KW-0175">Coiled coil</keyword>
<dbReference type="Proteomes" id="UP000708208">
    <property type="component" value="Unassembled WGS sequence"/>
</dbReference>
<name>A0A8J2LPP0_9HEXA</name>
<dbReference type="EMBL" id="CAJVCH010570987">
    <property type="protein sequence ID" value="CAG7836344.1"/>
    <property type="molecule type" value="Genomic_DNA"/>
</dbReference>
<sequence>MNSPLKDGTRLLRFDLMEGEDGPIVVEIPKGHCPSTRVELLETYDLPHDSIVKLCFEGKLIPWSLVGYFATVASVDIQIFRPHQNIKPKHHEDFASDGLVREKVSRLENRITSLEETMDETTLQLKTERDLQLLTKQISFLARRLEEADQAEWIKKS</sequence>
<reference evidence="2" key="1">
    <citation type="submission" date="2021-06" db="EMBL/GenBank/DDBJ databases">
        <authorList>
            <person name="Hodson N. C."/>
            <person name="Mongue J. A."/>
            <person name="Jaron S. K."/>
        </authorList>
    </citation>
    <scope>NUCLEOTIDE SEQUENCE</scope>
</reference>
<proteinExistence type="predicted"/>
<evidence type="ECO:0000313" key="2">
    <source>
        <dbReference type="EMBL" id="CAG7836344.1"/>
    </source>
</evidence>
<evidence type="ECO:0000256" key="1">
    <source>
        <dbReference type="SAM" id="Coils"/>
    </source>
</evidence>
<gene>
    <name evidence="2" type="ORF">AFUS01_LOCUS45600</name>
</gene>
<accession>A0A8J2LPP0</accession>
<protein>
    <submittedName>
        <fullName evidence="2">Uncharacterized protein</fullName>
    </submittedName>
</protein>
<evidence type="ECO:0000313" key="3">
    <source>
        <dbReference type="Proteomes" id="UP000708208"/>
    </source>
</evidence>
<dbReference type="OrthoDB" id="10473625at2759"/>
<comment type="caution">
    <text evidence="2">The sequence shown here is derived from an EMBL/GenBank/DDBJ whole genome shotgun (WGS) entry which is preliminary data.</text>
</comment>
<feature type="coiled-coil region" evidence="1">
    <location>
        <begin position="104"/>
        <end position="151"/>
    </location>
</feature>
<keyword evidence="3" id="KW-1185">Reference proteome</keyword>
<organism evidence="2 3">
    <name type="scientific">Allacma fusca</name>
    <dbReference type="NCBI Taxonomy" id="39272"/>
    <lineage>
        <taxon>Eukaryota</taxon>
        <taxon>Metazoa</taxon>
        <taxon>Ecdysozoa</taxon>
        <taxon>Arthropoda</taxon>
        <taxon>Hexapoda</taxon>
        <taxon>Collembola</taxon>
        <taxon>Symphypleona</taxon>
        <taxon>Sminthuridae</taxon>
        <taxon>Allacma</taxon>
    </lineage>
</organism>